<dbReference type="Pfam" id="PF05235">
    <property type="entry name" value="CHAD"/>
    <property type="match status" value="1"/>
</dbReference>
<feature type="domain" description="CYTH" evidence="1">
    <location>
        <begin position="19"/>
        <end position="216"/>
    </location>
</feature>
<evidence type="ECO:0000313" key="3">
    <source>
        <dbReference type="EMBL" id="GAA5016329.1"/>
    </source>
</evidence>
<reference evidence="4" key="1">
    <citation type="journal article" date="2019" name="Int. J. Syst. Evol. Microbiol.">
        <title>The Global Catalogue of Microorganisms (GCM) 10K type strain sequencing project: providing services to taxonomists for standard genome sequencing and annotation.</title>
        <authorList>
            <consortium name="The Broad Institute Genomics Platform"/>
            <consortium name="The Broad Institute Genome Sequencing Center for Infectious Disease"/>
            <person name="Wu L."/>
            <person name="Ma J."/>
        </authorList>
    </citation>
    <scope>NUCLEOTIDE SEQUENCE [LARGE SCALE GENOMIC DNA]</scope>
    <source>
        <strain evidence="4">JCM 18409</strain>
    </source>
</reference>
<protein>
    <submittedName>
        <fullName evidence="3">CYTH and CHAD domain-containing protein</fullName>
    </submittedName>
</protein>
<dbReference type="Pfam" id="PF01928">
    <property type="entry name" value="CYTH"/>
    <property type="match status" value="1"/>
</dbReference>
<proteinExistence type="predicted"/>
<dbReference type="CDD" id="cd07374">
    <property type="entry name" value="CYTH-like_Pase"/>
    <property type="match status" value="1"/>
</dbReference>
<accession>A0ABP9J0I3</accession>
<dbReference type="PROSITE" id="PS51708">
    <property type="entry name" value="CHAD"/>
    <property type="match status" value="1"/>
</dbReference>
<dbReference type="Gene3D" id="2.40.320.10">
    <property type="entry name" value="Hypothetical Protein Pfu-838710-001"/>
    <property type="match status" value="1"/>
</dbReference>
<organism evidence="3 4">
    <name type="scientific">Streptomyces siamensis</name>
    <dbReference type="NCBI Taxonomy" id="1274986"/>
    <lineage>
        <taxon>Bacteria</taxon>
        <taxon>Bacillati</taxon>
        <taxon>Actinomycetota</taxon>
        <taxon>Actinomycetes</taxon>
        <taxon>Kitasatosporales</taxon>
        <taxon>Streptomycetaceae</taxon>
        <taxon>Streptomyces</taxon>
    </lineage>
</organism>
<dbReference type="EMBL" id="BAABKB010000016">
    <property type="protein sequence ID" value="GAA5016329.1"/>
    <property type="molecule type" value="Genomic_DNA"/>
</dbReference>
<comment type="caution">
    <text evidence="3">The sequence shown here is derived from an EMBL/GenBank/DDBJ whole genome shotgun (WGS) entry which is preliminary data.</text>
</comment>
<dbReference type="SUPFAM" id="SSF55154">
    <property type="entry name" value="CYTH-like phosphatases"/>
    <property type="match status" value="1"/>
</dbReference>
<dbReference type="SMART" id="SM01118">
    <property type="entry name" value="CYTH"/>
    <property type="match status" value="1"/>
</dbReference>
<feature type="domain" description="CHAD" evidence="2">
    <location>
        <begin position="232"/>
        <end position="517"/>
    </location>
</feature>
<dbReference type="Gene3D" id="1.40.20.10">
    <property type="entry name" value="CHAD domain"/>
    <property type="match status" value="1"/>
</dbReference>
<dbReference type="InterPro" id="IPR038186">
    <property type="entry name" value="CHAD_dom_sf"/>
</dbReference>
<evidence type="ECO:0000313" key="4">
    <source>
        <dbReference type="Proteomes" id="UP001501759"/>
    </source>
</evidence>
<dbReference type="PANTHER" id="PTHR39339">
    <property type="entry name" value="SLR1444 PROTEIN"/>
    <property type="match status" value="1"/>
</dbReference>
<dbReference type="InterPro" id="IPR023577">
    <property type="entry name" value="CYTH_domain"/>
</dbReference>
<dbReference type="PROSITE" id="PS51707">
    <property type="entry name" value="CYTH"/>
    <property type="match status" value="1"/>
</dbReference>
<dbReference type="PANTHER" id="PTHR39339:SF1">
    <property type="entry name" value="CHAD DOMAIN-CONTAINING PROTEIN"/>
    <property type="match status" value="1"/>
</dbReference>
<dbReference type="SMART" id="SM00880">
    <property type="entry name" value="CHAD"/>
    <property type="match status" value="1"/>
</dbReference>
<evidence type="ECO:0000259" key="2">
    <source>
        <dbReference type="PROSITE" id="PS51708"/>
    </source>
</evidence>
<keyword evidence="4" id="KW-1185">Reference proteome</keyword>
<name>A0ABP9J0I3_9ACTN</name>
<dbReference type="InterPro" id="IPR033469">
    <property type="entry name" value="CYTH-like_dom_sf"/>
</dbReference>
<dbReference type="InterPro" id="IPR007899">
    <property type="entry name" value="CHAD_dom"/>
</dbReference>
<evidence type="ECO:0000259" key="1">
    <source>
        <dbReference type="PROSITE" id="PS51707"/>
    </source>
</evidence>
<sequence>MCGFELREYANAICMAHSTRETERKYVAPAADDLGWLSDLTRVAGVASLAGRGVQELDAVYYDTDDLRIVRSRASLRRRTGGTDAGWHLKLPLSGDSREEIRAPLSSVDVPDELRQLTLSRTRGAALRPVVRIRSTRSLNHLLDADGDVLAELSMDTVNADSLLDDDRHATWNEMEIELAEGGDPALLDDIEKVLRENGVDRAPSPSKVLRAIEETTPLLRRKTDPRAGITPGSAGDHVLTYVDGLVRALTDLDPAVRRAAPDAVHRMRTTARRLRGCLRTYRSVLDREITDPIRKDLRWLARELGAERDQEVLRERLTSGIQELPVELVLGPVGARLQAWDAGRRADGRRRTLDALASARYLKLLERLKRLADAPPLHAKAAGKPKKVMVKALLKEYDRLTRRMDRALDMPAGAERDASIHHARKAAKRLRYAAEAAQPALGKPVRRLGKRAKVVQQVSGAHHDGVVACGTLRALAISAHAAGEAGFTWGLLYGQERSAAGARERELPEVWARVPAAARHKSLRR</sequence>
<gene>
    <name evidence="3" type="ORF">GCM10023335_41910</name>
</gene>
<dbReference type="Proteomes" id="UP001501759">
    <property type="component" value="Unassembled WGS sequence"/>
</dbReference>